<reference evidence="3" key="1">
    <citation type="journal article" date="2016" name="Gigascience">
        <title>De novo construction of an expanded transcriptome assembly for the western tarnished plant bug, Lygus hesperus.</title>
        <authorList>
            <person name="Tassone E.E."/>
            <person name="Geib S.M."/>
            <person name="Hall B."/>
            <person name="Fabrick J.A."/>
            <person name="Brent C.S."/>
            <person name="Hull J.J."/>
        </authorList>
    </citation>
    <scope>NUCLEOTIDE SEQUENCE</scope>
</reference>
<dbReference type="EMBL" id="GDHC01017737">
    <property type="protein sequence ID" value="JAQ00892.1"/>
    <property type="molecule type" value="Transcribed_RNA"/>
</dbReference>
<feature type="chain" id="PRO_5007526842" evidence="2">
    <location>
        <begin position="25"/>
        <end position="144"/>
    </location>
</feature>
<name>A0A146L0W1_LYGHE</name>
<proteinExistence type="predicted"/>
<accession>A0A146L0W1</accession>
<feature type="region of interest" description="Disordered" evidence="1">
    <location>
        <begin position="36"/>
        <end position="75"/>
    </location>
</feature>
<evidence type="ECO:0000256" key="2">
    <source>
        <dbReference type="SAM" id="SignalP"/>
    </source>
</evidence>
<dbReference type="AlphaFoldDB" id="A0A146L0W1"/>
<feature type="non-terminal residue" evidence="3">
    <location>
        <position position="144"/>
    </location>
</feature>
<organism evidence="3">
    <name type="scientific">Lygus hesperus</name>
    <name type="common">Western plant bug</name>
    <dbReference type="NCBI Taxonomy" id="30085"/>
    <lineage>
        <taxon>Eukaryota</taxon>
        <taxon>Metazoa</taxon>
        <taxon>Ecdysozoa</taxon>
        <taxon>Arthropoda</taxon>
        <taxon>Hexapoda</taxon>
        <taxon>Insecta</taxon>
        <taxon>Pterygota</taxon>
        <taxon>Neoptera</taxon>
        <taxon>Paraneoptera</taxon>
        <taxon>Hemiptera</taxon>
        <taxon>Heteroptera</taxon>
        <taxon>Panheteroptera</taxon>
        <taxon>Cimicomorpha</taxon>
        <taxon>Miridae</taxon>
        <taxon>Mirini</taxon>
        <taxon>Lygus</taxon>
    </lineage>
</organism>
<gene>
    <name evidence="3" type="ORF">g.41389</name>
</gene>
<evidence type="ECO:0000256" key="1">
    <source>
        <dbReference type="SAM" id="MobiDB-lite"/>
    </source>
</evidence>
<evidence type="ECO:0000313" key="3">
    <source>
        <dbReference type="EMBL" id="JAQ00892.1"/>
    </source>
</evidence>
<keyword evidence="2" id="KW-0732">Signal</keyword>
<feature type="compositionally biased region" description="Polar residues" evidence="1">
    <location>
        <begin position="51"/>
        <end position="70"/>
    </location>
</feature>
<feature type="signal peptide" evidence="2">
    <location>
        <begin position="1"/>
        <end position="24"/>
    </location>
</feature>
<protein>
    <submittedName>
        <fullName evidence="3">Uncharacterized protein</fullName>
    </submittedName>
</protein>
<sequence length="144" mass="14783">MIMINLAPHCTRLIIFFFFRPLWLLLLPNQRPAEDAAADATNAAPSKDATPSPTLPASQSTLPTDSSLAQTADADAEAVGEVTEAVGEVMEAVGVTEVAAADAVVVVGDTVDGETAAAAAAAVVAVGKLPPLSNSTHNRKLHKK</sequence>
<feature type="compositionally biased region" description="Low complexity" evidence="1">
    <location>
        <begin position="38"/>
        <end position="49"/>
    </location>
</feature>